<evidence type="ECO:0000313" key="2">
    <source>
        <dbReference type="EMBL" id="KAF9599536.1"/>
    </source>
</evidence>
<dbReference type="Proteomes" id="UP000631114">
    <property type="component" value="Unassembled WGS sequence"/>
</dbReference>
<evidence type="ECO:0000313" key="3">
    <source>
        <dbReference type="Proteomes" id="UP000631114"/>
    </source>
</evidence>
<protein>
    <submittedName>
        <fullName evidence="2">Uncharacterized protein</fullName>
    </submittedName>
</protein>
<accession>A0A835HH03</accession>
<reference evidence="2 3" key="1">
    <citation type="submission" date="2020-10" db="EMBL/GenBank/DDBJ databases">
        <title>The Coptis chinensis genome and diversification of protoberbering-type alkaloids.</title>
        <authorList>
            <person name="Wang B."/>
            <person name="Shu S."/>
            <person name="Song C."/>
            <person name="Liu Y."/>
        </authorList>
    </citation>
    <scope>NUCLEOTIDE SEQUENCE [LARGE SCALE GENOMIC DNA]</scope>
    <source>
        <strain evidence="2">HL-2020</strain>
        <tissue evidence="2">Leaf</tissue>
    </source>
</reference>
<feature type="region of interest" description="Disordered" evidence="1">
    <location>
        <begin position="60"/>
        <end position="86"/>
    </location>
</feature>
<gene>
    <name evidence="2" type="ORF">IFM89_038802</name>
</gene>
<name>A0A835HH03_9MAGN</name>
<dbReference type="AlphaFoldDB" id="A0A835HH03"/>
<organism evidence="2 3">
    <name type="scientific">Coptis chinensis</name>
    <dbReference type="NCBI Taxonomy" id="261450"/>
    <lineage>
        <taxon>Eukaryota</taxon>
        <taxon>Viridiplantae</taxon>
        <taxon>Streptophyta</taxon>
        <taxon>Embryophyta</taxon>
        <taxon>Tracheophyta</taxon>
        <taxon>Spermatophyta</taxon>
        <taxon>Magnoliopsida</taxon>
        <taxon>Ranunculales</taxon>
        <taxon>Ranunculaceae</taxon>
        <taxon>Coptidoideae</taxon>
        <taxon>Coptis</taxon>
    </lineage>
</organism>
<feature type="compositionally biased region" description="Gly residues" evidence="1">
    <location>
        <begin position="65"/>
        <end position="77"/>
    </location>
</feature>
<keyword evidence="3" id="KW-1185">Reference proteome</keyword>
<proteinExistence type="predicted"/>
<sequence length="86" mass="9271">MAEPKTAQSILPPVDDFSYVGPNSSLVRPYPWPLKLFLDFMRKKQENVVTLPHPMESSALISSGFRGGRGSGSGHGSVRGDRGGGR</sequence>
<evidence type="ECO:0000256" key="1">
    <source>
        <dbReference type="SAM" id="MobiDB-lite"/>
    </source>
</evidence>
<comment type="caution">
    <text evidence="2">The sequence shown here is derived from an EMBL/GenBank/DDBJ whole genome shotgun (WGS) entry which is preliminary data.</text>
</comment>
<dbReference type="EMBL" id="JADFTS010000007">
    <property type="protein sequence ID" value="KAF9599536.1"/>
    <property type="molecule type" value="Genomic_DNA"/>
</dbReference>